<dbReference type="HOGENOM" id="CLU_1104959_0_0_1"/>
<organism evidence="2 3">
    <name type="scientific">Tulasnella calospora MUT 4182</name>
    <dbReference type="NCBI Taxonomy" id="1051891"/>
    <lineage>
        <taxon>Eukaryota</taxon>
        <taxon>Fungi</taxon>
        <taxon>Dikarya</taxon>
        <taxon>Basidiomycota</taxon>
        <taxon>Agaricomycotina</taxon>
        <taxon>Agaricomycetes</taxon>
        <taxon>Cantharellales</taxon>
        <taxon>Tulasnellaceae</taxon>
        <taxon>Tulasnella</taxon>
    </lineage>
</organism>
<dbReference type="Proteomes" id="UP000054248">
    <property type="component" value="Unassembled WGS sequence"/>
</dbReference>
<accession>A0A0C3Q0C6</accession>
<feature type="non-terminal residue" evidence="2">
    <location>
        <position position="253"/>
    </location>
</feature>
<feature type="compositionally biased region" description="Polar residues" evidence="1">
    <location>
        <begin position="198"/>
        <end position="217"/>
    </location>
</feature>
<proteinExistence type="predicted"/>
<evidence type="ECO:0000313" key="3">
    <source>
        <dbReference type="Proteomes" id="UP000054248"/>
    </source>
</evidence>
<reference evidence="2 3" key="1">
    <citation type="submission" date="2014-04" db="EMBL/GenBank/DDBJ databases">
        <authorList>
            <consortium name="DOE Joint Genome Institute"/>
            <person name="Kuo A."/>
            <person name="Girlanda M."/>
            <person name="Perotto S."/>
            <person name="Kohler A."/>
            <person name="Nagy L.G."/>
            <person name="Floudas D."/>
            <person name="Copeland A."/>
            <person name="Barry K.W."/>
            <person name="Cichocki N."/>
            <person name="Veneault-Fourrey C."/>
            <person name="LaButti K."/>
            <person name="Lindquist E.A."/>
            <person name="Lipzen A."/>
            <person name="Lundell T."/>
            <person name="Morin E."/>
            <person name="Murat C."/>
            <person name="Sun H."/>
            <person name="Tunlid A."/>
            <person name="Henrissat B."/>
            <person name="Grigoriev I.V."/>
            <person name="Hibbett D.S."/>
            <person name="Martin F."/>
            <person name="Nordberg H.P."/>
            <person name="Cantor M.N."/>
            <person name="Hua S.X."/>
        </authorList>
    </citation>
    <scope>NUCLEOTIDE SEQUENCE [LARGE SCALE GENOMIC DNA]</scope>
    <source>
        <strain evidence="2 3">MUT 4182</strain>
    </source>
</reference>
<reference evidence="3" key="2">
    <citation type="submission" date="2015-01" db="EMBL/GenBank/DDBJ databases">
        <title>Evolutionary Origins and Diversification of the Mycorrhizal Mutualists.</title>
        <authorList>
            <consortium name="DOE Joint Genome Institute"/>
            <consortium name="Mycorrhizal Genomics Consortium"/>
            <person name="Kohler A."/>
            <person name="Kuo A."/>
            <person name="Nagy L.G."/>
            <person name="Floudas D."/>
            <person name="Copeland A."/>
            <person name="Barry K.W."/>
            <person name="Cichocki N."/>
            <person name="Veneault-Fourrey C."/>
            <person name="LaButti K."/>
            <person name="Lindquist E.A."/>
            <person name="Lipzen A."/>
            <person name="Lundell T."/>
            <person name="Morin E."/>
            <person name="Murat C."/>
            <person name="Riley R."/>
            <person name="Ohm R."/>
            <person name="Sun H."/>
            <person name="Tunlid A."/>
            <person name="Henrissat B."/>
            <person name="Grigoriev I.V."/>
            <person name="Hibbett D.S."/>
            <person name="Martin F."/>
        </authorList>
    </citation>
    <scope>NUCLEOTIDE SEQUENCE [LARGE SCALE GENOMIC DNA]</scope>
    <source>
        <strain evidence="3">MUT 4182</strain>
    </source>
</reference>
<feature type="region of interest" description="Disordered" evidence="1">
    <location>
        <begin position="69"/>
        <end position="103"/>
    </location>
</feature>
<dbReference type="EMBL" id="KN824202">
    <property type="protein sequence ID" value="KIO15334.1"/>
    <property type="molecule type" value="Genomic_DNA"/>
</dbReference>
<protein>
    <submittedName>
        <fullName evidence="2">Uncharacterized protein</fullName>
    </submittedName>
</protein>
<sequence length="253" mass="27131">MFLRAIIQSPRQLEVTTPRMASGGNPLTPGAPQHGSLRLQEGMPGLEFPQQQHSPASPKMLRQHVQRVVKRTGSPSTQIDISANKRPRRDNQNGSAPAQGFALGALGTNGMAAQQPRHNGDINIRPPSQGVHGQAMDPMRVYGGPHGAGANPIQIQGPLQPGLQSFTPPMQNKPGFVFNSYTVGSPTLIRNQPRNMGFQQRSSNLNSRDQQSKVQSSPPIPNAKVPGFMFPPSHIPNPFQASNKADVGDGPSS</sequence>
<keyword evidence="3" id="KW-1185">Reference proteome</keyword>
<evidence type="ECO:0000313" key="2">
    <source>
        <dbReference type="EMBL" id="KIO15334.1"/>
    </source>
</evidence>
<dbReference type="STRING" id="1051891.A0A0C3Q0C6"/>
<name>A0A0C3Q0C6_9AGAM</name>
<gene>
    <name evidence="2" type="ORF">M407DRAFT_213345</name>
</gene>
<evidence type="ECO:0000256" key="1">
    <source>
        <dbReference type="SAM" id="MobiDB-lite"/>
    </source>
</evidence>
<dbReference type="AlphaFoldDB" id="A0A0C3Q0C6"/>
<feature type="region of interest" description="Disordered" evidence="1">
    <location>
        <begin position="198"/>
        <end position="253"/>
    </location>
</feature>